<protein>
    <recommendedName>
        <fullName evidence="4">ACB domain-containing protein</fullName>
    </recommendedName>
</protein>
<evidence type="ECO:0000313" key="2">
    <source>
        <dbReference type="EMBL" id="CDO74634.1"/>
    </source>
</evidence>
<accession>A0A060SQX7</accession>
<feature type="region of interest" description="Disordered" evidence="1">
    <location>
        <begin position="86"/>
        <end position="192"/>
    </location>
</feature>
<feature type="compositionally biased region" description="Low complexity" evidence="1">
    <location>
        <begin position="229"/>
        <end position="243"/>
    </location>
</feature>
<feature type="compositionally biased region" description="Acidic residues" evidence="1">
    <location>
        <begin position="149"/>
        <end position="164"/>
    </location>
</feature>
<dbReference type="STRING" id="5643.A0A060SQX7"/>
<feature type="compositionally biased region" description="Low complexity" evidence="1">
    <location>
        <begin position="326"/>
        <end position="338"/>
    </location>
</feature>
<dbReference type="InterPro" id="IPR035984">
    <property type="entry name" value="Acyl-CoA-binding_sf"/>
</dbReference>
<gene>
    <name evidence="2" type="ORF">BN946_scf184325.g21</name>
</gene>
<keyword evidence="3" id="KW-1185">Reference proteome</keyword>
<sequence length="455" mass="49513">MDMDSRQLIDAQFDRAVQIVQSLPKTGPIQTSYEDKLNMYRDAWAKHKDLDPYEAKWLYVEALLKVLRKYPDKTVARDLVRELESYSGDPSNLVMSGLSSRPTGSVSSGSSASGGQPSMSQRPSEYMSAHARAPPPQPVSAEGGPIPESETDESTTDDEEDEAADVVPAAITPSQQILGQLNRPQSSLSSRRYRTPMAGSLLVPSSPPMPVPATQPLPGFQTQSAFGESAASIPSSSAYPTTSVSYPEQIPRSPSSNPASPIQGYQHGSFRPSSQPQLRPYSLAGGAPARPSSLPLLERAVESVQVHLAAITERLETLEGLLHHSTSSLAHSGQRSPGVLGGRGSPLGGRQEVVRWDVDDMGMWSLVLHPLSRMFQLFRYLAAFLGSSDNRSPAFVIIRRLFLDISFVLCFLALFKAGWRKSGVRRREVVAALRGLWKAIMGHNGAVRHMVDRAV</sequence>
<name>A0A060SQX7_PYCCI</name>
<feature type="compositionally biased region" description="Low complexity" evidence="1">
    <location>
        <begin position="96"/>
        <end position="120"/>
    </location>
</feature>
<dbReference type="SUPFAM" id="SSF47027">
    <property type="entry name" value="Acyl-CoA binding protein"/>
    <property type="match status" value="1"/>
</dbReference>
<dbReference type="OrthoDB" id="346910at2759"/>
<dbReference type="Proteomes" id="UP000029665">
    <property type="component" value="Unassembled WGS sequence"/>
</dbReference>
<feature type="region of interest" description="Disordered" evidence="1">
    <location>
        <begin position="217"/>
        <end position="286"/>
    </location>
</feature>
<comment type="caution">
    <text evidence="2">The sequence shown here is derived from an EMBL/GenBank/DDBJ whole genome shotgun (WGS) entry which is preliminary data.</text>
</comment>
<dbReference type="EMBL" id="CCBP010000193">
    <property type="protein sequence ID" value="CDO74634.1"/>
    <property type="molecule type" value="Genomic_DNA"/>
</dbReference>
<evidence type="ECO:0000313" key="3">
    <source>
        <dbReference type="Proteomes" id="UP000029665"/>
    </source>
</evidence>
<feature type="region of interest" description="Disordered" evidence="1">
    <location>
        <begin position="326"/>
        <end position="346"/>
    </location>
</feature>
<dbReference type="HOGENOM" id="CLU_046559_0_0_1"/>
<evidence type="ECO:0008006" key="4">
    <source>
        <dbReference type="Google" id="ProtNLM"/>
    </source>
</evidence>
<evidence type="ECO:0000256" key="1">
    <source>
        <dbReference type="SAM" id="MobiDB-lite"/>
    </source>
</evidence>
<dbReference type="OMA" id="PAMWDML"/>
<dbReference type="GO" id="GO:0000062">
    <property type="term" value="F:fatty-acyl-CoA binding"/>
    <property type="evidence" value="ECO:0007669"/>
    <property type="project" value="InterPro"/>
</dbReference>
<feature type="compositionally biased region" description="Polar residues" evidence="1">
    <location>
        <begin position="172"/>
        <end position="190"/>
    </location>
</feature>
<proteinExistence type="predicted"/>
<reference evidence="2" key="1">
    <citation type="submission" date="2014-01" db="EMBL/GenBank/DDBJ databases">
        <title>The genome of the white-rot fungus Pycnoporus cinnabarinus: a basidiomycete model with a versatile arsenal for lignocellulosic biomass breakdown.</title>
        <authorList>
            <person name="Levasseur A."/>
            <person name="Lomascolo A."/>
            <person name="Ruiz-Duenas F.J."/>
            <person name="Uzan E."/>
            <person name="Piumi F."/>
            <person name="Kues U."/>
            <person name="Ram A.F.J."/>
            <person name="Murat C."/>
            <person name="Haon M."/>
            <person name="Benoit I."/>
            <person name="Arfi Y."/>
            <person name="Chevret D."/>
            <person name="Drula E."/>
            <person name="Kwon M.J."/>
            <person name="Gouret P."/>
            <person name="Lesage-Meessen L."/>
            <person name="Lombard V."/>
            <person name="Mariette J."/>
            <person name="Noirot C."/>
            <person name="Park J."/>
            <person name="Patyshakuliyeva A."/>
            <person name="Wieneger R.A.B."/>
            <person name="Wosten H.A.B."/>
            <person name="Martin F."/>
            <person name="Coutinho P.M."/>
            <person name="de Vries R."/>
            <person name="Martinez A.T."/>
            <person name="Klopp C."/>
            <person name="Pontarotti P."/>
            <person name="Henrissat B."/>
            <person name="Record E."/>
        </authorList>
    </citation>
    <scope>NUCLEOTIDE SEQUENCE [LARGE SCALE GENOMIC DNA]</scope>
    <source>
        <strain evidence="2">BRFM137</strain>
    </source>
</reference>
<organism evidence="2 3">
    <name type="scientific">Pycnoporus cinnabarinus</name>
    <name type="common">Cinnabar-red polypore</name>
    <name type="synonym">Trametes cinnabarina</name>
    <dbReference type="NCBI Taxonomy" id="5643"/>
    <lineage>
        <taxon>Eukaryota</taxon>
        <taxon>Fungi</taxon>
        <taxon>Dikarya</taxon>
        <taxon>Basidiomycota</taxon>
        <taxon>Agaricomycotina</taxon>
        <taxon>Agaricomycetes</taxon>
        <taxon>Polyporales</taxon>
        <taxon>Polyporaceae</taxon>
        <taxon>Trametes</taxon>
    </lineage>
</organism>
<dbReference type="AlphaFoldDB" id="A0A060SQX7"/>